<dbReference type="InterPro" id="IPR021574">
    <property type="entry name" value="PM0188"/>
</dbReference>
<evidence type="ECO:0000313" key="1">
    <source>
        <dbReference type="EMBL" id="TDN53627.1"/>
    </source>
</evidence>
<keyword evidence="1" id="KW-0808">Transferase</keyword>
<keyword evidence="2" id="KW-1185">Reference proteome</keyword>
<dbReference type="AlphaFoldDB" id="A0A4R6E6Q7"/>
<name>A0A4R6E6Q7_SCAGO</name>
<dbReference type="InterPro" id="IPR043078">
    <property type="entry name" value="Sialyltransferase_N"/>
</dbReference>
<dbReference type="RefSeq" id="WP_133461984.1">
    <property type="nucleotide sequence ID" value="NZ_SNVX01000015.1"/>
</dbReference>
<reference evidence="1 2" key="1">
    <citation type="submission" date="2019-03" db="EMBL/GenBank/DDBJ databases">
        <title>Genomic analyses of the natural microbiome of Caenorhabditis elegans.</title>
        <authorList>
            <person name="Samuel B."/>
        </authorList>
    </citation>
    <scope>NUCLEOTIDE SEQUENCE [LARGE SCALE GENOMIC DNA]</scope>
    <source>
        <strain evidence="1 2">BIGb0156</strain>
    </source>
</reference>
<gene>
    <name evidence="1" type="ORF">EC847_11555</name>
</gene>
<dbReference type="Gene3D" id="3.40.50.11110">
    <property type="entry name" value="Sialyltransferase, C-terminal GT-B Rossman nucleotide-binding domain"/>
    <property type="match status" value="1"/>
</dbReference>
<dbReference type="OrthoDB" id="6594378at2"/>
<evidence type="ECO:0000313" key="2">
    <source>
        <dbReference type="Proteomes" id="UP000295530"/>
    </source>
</evidence>
<sequence length="388" mass="44778">MKELKVYLSSVSVPVIPQMIDFAKCGNDKNVVKVIGWYRNEISEQKLKGTQAKYYRQISRISPEFVTYILKLIGEFKPDKISLHVNIYWCLVELFPLVSYVARLVPRDKIHIHVYDDGSAGVVERNAMHQLSEVDFLHQKRNCTKKLMGLLRENVRPFDHGDRSQWPAMMNYTWHEFFNTTYHLINEFELRCHDNSPLFNYLASNMVSLNNNNFYTLTKPQQAFCLSLLNVDTALLLEVAAKIMRPNSLLYLGSGRFGKSEDDTLTEQQIIKIRALKSQGVIKDNDQIIFKAHPINHKENREKIKDELGPNTYMIPNALPFEALQLAGIPLCEIISTFTTLIYTLPKAQFRHVIGEGDTRSEVLNKPVIQQLIENNQLSEKNISGWMD</sequence>
<keyword evidence="1" id="KW-0328">Glycosyltransferase</keyword>
<dbReference type="Pfam" id="PF11477">
    <property type="entry name" value="PM0188"/>
    <property type="match status" value="1"/>
</dbReference>
<comment type="caution">
    <text evidence="1">The sequence shown here is derived from an EMBL/GenBank/DDBJ whole genome shotgun (WGS) entry which is preliminary data.</text>
</comment>
<organism evidence="1 2">
    <name type="scientific">Scandinavium goeteborgense</name>
    <dbReference type="NCBI Taxonomy" id="1851514"/>
    <lineage>
        <taxon>Bacteria</taxon>
        <taxon>Pseudomonadati</taxon>
        <taxon>Pseudomonadota</taxon>
        <taxon>Gammaproteobacteria</taxon>
        <taxon>Enterobacterales</taxon>
        <taxon>Enterobacteriaceae</taxon>
        <taxon>Scandinavium</taxon>
    </lineage>
</organism>
<dbReference type="Gene3D" id="3.40.50.11120">
    <property type="entry name" value="Sialyltransferase, N-terminal GT-B Rossman nucleotide-binding domain"/>
    <property type="match status" value="1"/>
</dbReference>
<protein>
    <submittedName>
        <fullName evidence="1">Sialyltransferase PMO188</fullName>
    </submittedName>
</protein>
<proteinExistence type="predicted"/>
<dbReference type="SUPFAM" id="SSF53756">
    <property type="entry name" value="UDP-Glycosyltransferase/glycogen phosphorylase"/>
    <property type="match status" value="1"/>
</dbReference>
<dbReference type="GO" id="GO:0016757">
    <property type="term" value="F:glycosyltransferase activity"/>
    <property type="evidence" value="ECO:0007669"/>
    <property type="project" value="UniProtKB-KW"/>
</dbReference>
<dbReference type="Proteomes" id="UP000295530">
    <property type="component" value="Unassembled WGS sequence"/>
</dbReference>
<dbReference type="EMBL" id="SNVX01000015">
    <property type="protein sequence ID" value="TDN53627.1"/>
    <property type="molecule type" value="Genomic_DNA"/>
</dbReference>
<accession>A0A4R6E6Q7</accession>